<dbReference type="InterPro" id="IPR002545">
    <property type="entry name" value="CheW-lke_dom"/>
</dbReference>
<accession>A0A1E3VRL8</accession>
<protein>
    <submittedName>
        <fullName evidence="2">Chemotaxis protein CheW</fullName>
    </submittedName>
</protein>
<evidence type="ECO:0000313" key="2">
    <source>
        <dbReference type="EMBL" id="ODR96173.1"/>
    </source>
</evidence>
<dbReference type="GO" id="GO:0007165">
    <property type="term" value="P:signal transduction"/>
    <property type="evidence" value="ECO:0007669"/>
    <property type="project" value="InterPro"/>
</dbReference>
<dbReference type="Gene3D" id="2.40.50.180">
    <property type="entry name" value="CheA-289, Domain 4"/>
    <property type="match status" value="1"/>
</dbReference>
<evidence type="ECO:0000313" key="3">
    <source>
        <dbReference type="Proteomes" id="UP000094472"/>
    </source>
</evidence>
<dbReference type="EMBL" id="LPWF01000030">
    <property type="protein sequence ID" value="ODR96173.1"/>
    <property type="molecule type" value="Genomic_DNA"/>
</dbReference>
<evidence type="ECO:0000259" key="1">
    <source>
        <dbReference type="PROSITE" id="PS50851"/>
    </source>
</evidence>
<dbReference type="SUPFAM" id="SSF50341">
    <property type="entry name" value="CheW-like"/>
    <property type="match status" value="1"/>
</dbReference>
<dbReference type="GO" id="GO:0006935">
    <property type="term" value="P:chemotaxis"/>
    <property type="evidence" value="ECO:0007669"/>
    <property type="project" value="InterPro"/>
</dbReference>
<dbReference type="GO" id="GO:0005829">
    <property type="term" value="C:cytosol"/>
    <property type="evidence" value="ECO:0007669"/>
    <property type="project" value="TreeGrafter"/>
</dbReference>
<dbReference type="PANTHER" id="PTHR22617:SF23">
    <property type="entry name" value="CHEMOTAXIS PROTEIN CHEW"/>
    <property type="match status" value="1"/>
</dbReference>
<dbReference type="STRING" id="1774969.AUC69_15540"/>
<keyword evidence="3" id="KW-1185">Reference proteome</keyword>
<dbReference type="SMART" id="SM00260">
    <property type="entry name" value="CheW"/>
    <property type="match status" value="1"/>
</dbReference>
<reference evidence="2 3" key="1">
    <citation type="journal article" date="2016" name="Environ. Microbiol.">
        <title>New Methyloceanibacter diversity from North Sea sediments includes methanotroph containing solely the soluble methane monooxygenase.</title>
        <authorList>
            <person name="Vekeman B."/>
            <person name="Kerckhof F.M."/>
            <person name="Cremers G."/>
            <person name="de Vos P."/>
            <person name="Vandamme P."/>
            <person name="Boon N."/>
            <person name="Op den Camp H.J."/>
            <person name="Heylen K."/>
        </authorList>
    </citation>
    <scope>NUCLEOTIDE SEQUENCE [LARGE SCALE GENOMIC DNA]</scope>
    <source>
        <strain evidence="2 3">R-67175</strain>
    </source>
</reference>
<name>A0A1E3VRL8_9HYPH</name>
<dbReference type="InterPro" id="IPR039315">
    <property type="entry name" value="CheW"/>
</dbReference>
<proteinExistence type="predicted"/>
<gene>
    <name evidence="2" type="ORF">AUC69_15540</name>
</gene>
<organism evidence="2 3">
    <name type="scientific">Methyloceanibacter superfactus</name>
    <dbReference type="NCBI Taxonomy" id="1774969"/>
    <lineage>
        <taxon>Bacteria</taxon>
        <taxon>Pseudomonadati</taxon>
        <taxon>Pseudomonadota</taxon>
        <taxon>Alphaproteobacteria</taxon>
        <taxon>Hyphomicrobiales</taxon>
        <taxon>Hyphomicrobiaceae</taxon>
        <taxon>Methyloceanibacter</taxon>
    </lineage>
</organism>
<comment type="caution">
    <text evidence="2">The sequence shown here is derived from an EMBL/GenBank/DDBJ whole genome shotgun (WGS) entry which is preliminary data.</text>
</comment>
<dbReference type="Gene3D" id="2.30.30.40">
    <property type="entry name" value="SH3 Domains"/>
    <property type="match status" value="1"/>
</dbReference>
<dbReference type="PANTHER" id="PTHR22617">
    <property type="entry name" value="CHEMOTAXIS SENSOR HISTIDINE KINASE-RELATED"/>
    <property type="match status" value="1"/>
</dbReference>
<feature type="domain" description="CheW-like" evidence="1">
    <location>
        <begin position="11"/>
        <end position="151"/>
    </location>
</feature>
<sequence length="156" mass="16787">MSPDDTQEQTVQGFVTVTTAGQLFGLGLDRVRDVFVPQGLSAVPLAPPEVAGLLNLRGRIVTALDLRRRLGLPPRDSGKPMIAVGIEDRGELYGLIADRAGDVLWLKASSFENNPVNLDPRWAQVCAGVYRLDGDIMVVLDIDKVLDFSQFGAAAA</sequence>
<dbReference type="Proteomes" id="UP000094472">
    <property type="component" value="Unassembled WGS sequence"/>
</dbReference>
<dbReference type="RefSeq" id="WP_069442473.1">
    <property type="nucleotide sequence ID" value="NZ_LPWF01000030.1"/>
</dbReference>
<dbReference type="Pfam" id="PF01584">
    <property type="entry name" value="CheW"/>
    <property type="match status" value="1"/>
</dbReference>
<dbReference type="AlphaFoldDB" id="A0A1E3VRL8"/>
<dbReference type="OrthoDB" id="9794382at2"/>
<dbReference type="PROSITE" id="PS50851">
    <property type="entry name" value="CHEW"/>
    <property type="match status" value="1"/>
</dbReference>
<dbReference type="InterPro" id="IPR036061">
    <property type="entry name" value="CheW-like_dom_sf"/>
</dbReference>